<keyword evidence="2" id="KW-0732">Signal</keyword>
<dbReference type="EMBL" id="CP043661">
    <property type="protein sequence ID" value="QNE19300.1"/>
    <property type="molecule type" value="Genomic_DNA"/>
</dbReference>
<proteinExistence type="predicted"/>
<protein>
    <recommendedName>
        <fullName evidence="5">Fibronectin type III domain-containing protein</fullName>
    </recommendedName>
</protein>
<keyword evidence="4" id="KW-1185">Reference proteome</keyword>
<dbReference type="AlphaFoldDB" id="A0A7G6WZ85"/>
<reference evidence="3 4" key="2">
    <citation type="journal article" date="2020" name="Microbiol. Resour. Announc.">
        <title>Antarctic desert soil bacteria exhibit high novel natural product potential, evaluated through long-read genome sequencing and comparative genomics.</title>
        <authorList>
            <person name="Benaud N."/>
            <person name="Edwards R.J."/>
            <person name="Amos T.G."/>
            <person name="D'Agostino P.M."/>
            <person name="Gutierrez-Chavez C."/>
            <person name="Montgomery K."/>
            <person name="Nicetic I."/>
            <person name="Ferrari B.C."/>
        </authorList>
    </citation>
    <scope>NUCLEOTIDE SEQUENCE [LARGE SCALE GENOMIC DNA]</scope>
    <source>
        <strain evidence="3 4">SPB151</strain>
    </source>
</reference>
<feature type="signal peptide" evidence="2">
    <location>
        <begin position="1"/>
        <end position="24"/>
    </location>
</feature>
<evidence type="ECO:0008006" key="5">
    <source>
        <dbReference type="Google" id="ProtNLM"/>
    </source>
</evidence>
<reference evidence="4" key="1">
    <citation type="submission" date="2019-09" db="EMBL/GenBank/DDBJ databases">
        <title>Antimicrobial potential of Antarctic Bacteria.</title>
        <authorList>
            <person name="Benaud N."/>
            <person name="Edwards R.J."/>
            <person name="Ferrari B.C."/>
        </authorList>
    </citation>
    <scope>NUCLEOTIDE SEQUENCE [LARGE SCALE GENOMIC DNA]</scope>
    <source>
        <strain evidence="4">SPB151</strain>
    </source>
</reference>
<gene>
    <name evidence="3" type="ORF">F1D05_16980</name>
</gene>
<feature type="chain" id="PRO_5028991248" description="Fibronectin type III domain-containing protein" evidence="2">
    <location>
        <begin position="25"/>
        <end position="423"/>
    </location>
</feature>
<dbReference type="RefSeq" id="WP_185448577.1">
    <property type="nucleotide sequence ID" value="NZ_CP043661.1"/>
</dbReference>
<dbReference type="Proteomes" id="UP000515563">
    <property type="component" value="Chromosome"/>
</dbReference>
<evidence type="ECO:0000313" key="4">
    <source>
        <dbReference type="Proteomes" id="UP000515563"/>
    </source>
</evidence>
<name>A0A7G6WZ85_9ACTN</name>
<evidence type="ECO:0000256" key="2">
    <source>
        <dbReference type="SAM" id="SignalP"/>
    </source>
</evidence>
<organism evidence="3 4">
    <name type="scientific">Kribbella qitaiheensis</name>
    <dbReference type="NCBI Taxonomy" id="1544730"/>
    <lineage>
        <taxon>Bacteria</taxon>
        <taxon>Bacillati</taxon>
        <taxon>Actinomycetota</taxon>
        <taxon>Actinomycetes</taxon>
        <taxon>Propionibacteriales</taxon>
        <taxon>Kribbellaceae</taxon>
        <taxon>Kribbella</taxon>
    </lineage>
</organism>
<accession>A0A7G6WZ85</accession>
<evidence type="ECO:0000256" key="1">
    <source>
        <dbReference type="SAM" id="MobiDB-lite"/>
    </source>
</evidence>
<dbReference type="KEGG" id="kqi:F1D05_16980"/>
<feature type="region of interest" description="Disordered" evidence="1">
    <location>
        <begin position="142"/>
        <end position="163"/>
    </location>
</feature>
<evidence type="ECO:0000313" key="3">
    <source>
        <dbReference type="EMBL" id="QNE19300.1"/>
    </source>
</evidence>
<sequence length="423" mass="46062">MKKWPALAVTATVLTSMLPTGAFAADLPDPAPTNVQVSWDTHFAHTIRVTWDEAEARPNKVVVRDLDASADREVFYPAADRPNTVTVGTLDLWNRAHLQIVVVAGTVTTVTSPEGRSAVFDGYVPDTTVDAVTPTATGITVKAHSTAGPDSTPGDPLDGDDQVKYEPVYRSADRQRFSLGPAGTETEFSISHPAPNYTFNVETSSRWAPVASGDDVVVDHARLTATTPARWQYGSEMKITGSHGKLIGQQQRVVLQARNSPTSPWYVVTYDVGSYEDGSFSFSFLAMTREYRIAMANSFTRSGADRGDWSMFYGGYSAPMKTVAFQRVYGVFTTPTIKVGQTSNVHVQLNVFLPTGLVALQRWNGKTWVFVQNIALKDNVGWAKVTGKAVGSSTYRIYSPNVIKDGMLVAAAYSPNFVLSVIR</sequence>